<evidence type="ECO:0000256" key="1">
    <source>
        <dbReference type="ARBA" id="ARBA00022741"/>
    </source>
</evidence>
<dbReference type="Proteomes" id="UP000886657">
    <property type="component" value="Unassembled WGS sequence"/>
</dbReference>
<feature type="domain" description="RapZ C-terminal" evidence="6">
    <location>
        <begin position="163"/>
        <end position="282"/>
    </location>
</feature>
<keyword evidence="1 4" id="KW-0547">Nucleotide-binding</keyword>
<evidence type="ECO:0000313" key="8">
    <source>
        <dbReference type="Proteomes" id="UP000886657"/>
    </source>
</evidence>
<dbReference type="PIRSF" id="PIRSF005052">
    <property type="entry name" value="P-loopkin"/>
    <property type="match status" value="1"/>
</dbReference>
<protein>
    <submittedName>
        <fullName evidence="7">RNase adapter RapZ</fullName>
    </submittedName>
</protein>
<dbReference type="HAMAP" id="MF_00636">
    <property type="entry name" value="RapZ_like"/>
    <property type="match status" value="1"/>
</dbReference>
<dbReference type="Pfam" id="PF22740">
    <property type="entry name" value="PapZ_C"/>
    <property type="match status" value="1"/>
</dbReference>
<feature type="binding site" evidence="4">
    <location>
        <begin position="59"/>
        <end position="62"/>
    </location>
    <ligand>
        <name>GTP</name>
        <dbReference type="ChEBI" id="CHEBI:37565"/>
    </ligand>
</feature>
<dbReference type="SUPFAM" id="SSF52540">
    <property type="entry name" value="P-loop containing nucleoside triphosphate hydrolases"/>
    <property type="match status" value="1"/>
</dbReference>
<dbReference type="GO" id="GO:0005525">
    <property type="term" value="F:GTP binding"/>
    <property type="evidence" value="ECO:0007669"/>
    <property type="project" value="UniProtKB-UniRule"/>
</dbReference>
<feature type="domain" description="RapZ-like N-terminal" evidence="5">
    <location>
        <begin position="1"/>
        <end position="151"/>
    </location>
</feature>
<sequence>MELIVVTGLSGAGRHSVLGALEDSGCTALDNVPPRLLEPLLELEAKLQPSRERLVVGMDSRQAEFVQEFRPLLERLHRGQVPVQVVFVEAAEDVLLRRYSETRRPHHLALLGTAEEGIRQERELLAPIRALATTILDTSHLSLSELRLRIAALVPQVPTRHTAVRLLSFGFKRGMPADADVILDARFLPNPFYVEALKPLTGRDWPVQEYLLESPDYREFLERAESWLRWSLPLVQQEGRAYHTLAIGCTGGQHRSVALVEMLAQRLQNEVASLTVRHRELER</sequence>
<feature type="binding site" evidence="4">
    <location>
        <begin position="8"/>
        <end position="15"/>
    </location>
    <ligand>
        <name>ATP</name>
        <dbReference type="ChEBI" id="CHEBI:30616"/>
    </ligand>
</feature>
<dbReference type="PANTHER" id="PTHR30448">
    <property type="entry name" value="RNASE ADAPTER PROTEIN RAPZ"/>
    <property type="match status" value="1"/>
</dbReference>
<accession>A0A9D7XH94</accession>
<organism evidence="7 8">
    <name type="scientific">Candidatus Geothrix skivensis</name>
    <dbReference type="NCBI Taxonomy" id="2954439"/>
    <lineage>
        <taxon>Bacteria</taxon>
        <taxon>Pseudomonadati</taxon>
        <taxon>Acidobacteriota</taxon>
        <taxon>Holophagae</taxon>
        <taxon>Holophagales</taxon>
        <taxon>Holophagaceae</taxon>
        <taxon>Geothrix</taxon>
    </lineage>
</organism>
<evidence type="ECO:0000256" key="2">
    <source>
        <dbReference type="ARBA" id="ARBA00022840"/>
    </source>
</evidence>
<keyword evidence="3 4" id="KW-0342">GTP-binding</keyword>
<dbReference type="PANTHER" id="PTHR30448:SF0">
    <property type="entry name" value="RNASE ADAPTER PROTEIN RAPZ"/>
    <property type="match status" value="1"/>
</dbReference>
<name>A0A9D7XH94_9BACT</name>
<dbReference type="InterPro" id="IPR053930">
    <property type="entry name" value="RapZ-like_N"/>
</dbReference>
<dbReference type="InterPro" id="IPR005337">
    <property type="entry name" value="RapZ-like"/>
</dbReference>
<evidence type="ECO:0000256" key="3">
    <source>
        <dbReference type="ARBA" id="ARBA00023134"/>
    </source>
</evidence>
<proteinExistence type="inferred from homology"/>
<gene>
    <name evidence="7" type="primary">rapZ</name>
    <name evidence="7" type="ORF">IPP58_05000</name>
</gene>
<evidence type="ECO:0000259" key="5">
    <source>
        <dbReference type="Pfam" id="PF03668"/>
    </source>
</evidence>
<dbReference type="GO" id="GO:0005524">
    <property type="term" value="F:ATP binding"/>
    <property type="evidence" value="ECO:0007669"/>
    <property type="project" value="UniProtKB-UniRule"/>
</dbReference>
<dbReference type="Pfam" id="PF03668">
    <property type="entry name" value="RapZ-like_N"/>
    <property type="match status" value="1"/>
</dbReference>
<dbReference type="InterPro" id="IPR053931">
    <property type="entry name" value="RapZ_C"/>
</dbReference>
<keyword evidence="2 4" id="KW-0067">ATP-binding</keyword>
<reference evidence="7" key="1">
    <citation type="submission" date="2020-10" db="EMBL/GenBank/DDBJ databases">
        <title>Connecting structure to function with the recovery of over 1000 high-quality activated sludge metagenome-assembled genomes encoding full-length rRNA genes using long-read sequencing.</title>
        <authorList>
            <person name="Singleton C.M."/>
            <person name="Petriglieri F."/>
            <person name="Kristensen J.M."/>
            <person name="Kirkegaard R.H."/>
            <person name="Michaelsen T.Y."/>
            <person name="Andersen M.H."/>
            <person name="Karst S.M."/>
            <person name="Dueholm M.S."/>
            <person name="Nielsen P.H."/>
            <person name="Albertsen M."/>
        </authorList>
    </citation>
    <scope>NUCLEOTIDE SEQUENCE</scope>
    <source>
        <strain evidence="7">Skiv_18-Q3-R9-52_MAXAC.067</strain>
    </source>
</reference>
<comment type="caution">
    <text evidence="7">The sequence shown here is derived from an EMBL/GenBank/DDBJ whole genome shotgun (WGS) entry which is preliminary data.</text>
</comment>
<dbReference type="AlphaFoldDB" id="A0A9D7XH94"/>
<evidence type="ECO:0000313" key="7">
    <source>
        <dbReference type="EMBL" id="MBK9795842.1"/>
    </source>
</evidence>
<dbReference type="InterPro" id="IPR027417">
    <property type="entry name" value="P-loop_NTPase"/>
</dbReference>
<evidence type="ECO:0000256" key="4">
    <source>
        <dbReference type="HAMAP-Rule" id="MF_00636"/>
    </source>
</evidence>
<dbReference type="NCBIfam" id="NF003828">
    <property type="entry name" value="PRK05416.1"/>
    <property type="match status" value="1"/>
</dbReference>
<evidence type="ECO:0000259" key="6">
    <source>
        <dbReference type="Pfam" id="PF22740"/>
    </source>
</evidence>
<dbReference type="EMBL" id="JADKIO010000005">
    <property type="protein sequence ID" value="MBK9795842.1"/>
    <property type="molecule type" value="Genomic_DNA"/>
</dbReference>